<keyword evidence="3" id="KW-0134">Cell wall</keyword>
<dbReference type="Gene3D" id="2.60.40.1290">
    <property type="match status" value="2"/>
</dbReference>
<keyword evidence="8" id="KW-1133">Transmembrane helix</keyword>
<reference evidence="12 13" key="1">
    <citation type="submission" date="2017-09" db="EMBL/GenBank/DDBJ databases">
        <title>Bacterial strain isolated from the female urinary microbiota.</title>
        <authorList>
            <person name="Thomas-White K."/>
            <person name="Kumar N."/>
            <person name="Forster S."/>
            <person name="Putonti C."/>
            <person name="Lawley T."/>
            <person name="Wolfe A.J."/>
        </authorList>
    </citation>
    <scope>NUCLEOTIDE SEQUENCE [LARGE SCALE GENOMIC DNA]</scope>
    <source>
        <strain evidence="12 13">UMB0115</strain>
    </source>
</reference>
<feature type="domain" description="SDR-like Ig" evidence="10">
    <location>
        <begin position="625"/>
        <end position="701"/>
    </location>
</feature>
<feature type="domain" description="SpaA-like prealbumin fold" evidence="9">
    <location>
        <begin position="1470"/>
        <end position="1543"/>
    </location>
</feature>
<dbReference type="PANTHER" id="PTHR36108">
    <property type="entry name" value="COLOSSIN-B-RELATED"/>
    <property type="match status" value="1"/>
</dbReference>
<dbReference type="InterPro" id="IPR041033">
    <property type="entry name" value="SpaA_PFL_dom_1"/>
</dbReference>
<evidence type="ECO:0000313" key="13">
    <source>
        <dbReference type="Proteomes" id="UP000235723"/>
    </source>
</evidence>
<feature type="region of interest" description="Disordered" evidence="7">
    <location>
        <begin position="2547"/>
        <end position="2566"/>
    </location>
</feature>
<feature type="region of interest" description="Disordered" evidence="7">
    <location>
        <begin position="294"/>
        <end position="522"/>
    </location>
</feature>
<evidence type="ECO:0000256" key="5">
    <source>
        <dbReference type="ARBA" id="ARBA00022729"/>
    </source>
</evidence>
<feature type="compositionally biased region" description="Basic and acidic residues" evidence="7">
    <location>
        <begin position="456"/>
        <end position="522"/>
    </location>
</feature>
<evidence type="ECO:0000256" key="1">
    <source>
        <dbReference type="ARBA" id="ARBA00004168"/>
    </source>
</evidence>
<evidence type="ECO:0000256" key="3">
    <source>
        <dbReference type="ARBA" id="ARBA00022512"/>
    </source>
</evidence>
<dbReference type="Pfam" id="PF17961">
    <property type="entry name" value="Big_8"/>
    <property type="match status" value="2"/>
</dbReference>
<dbReference type="GO" id="GO:0007155">
    <property type="term" value="P:cell adhesion"/>
    <property type="evidence" value="ECO:0007669"/>
    <property type="project" value="InterPro"/>
</dbReference>
<dbReference type="Gene3D" id="2.60.40.1280">
    <property type="match status" value="3"/>
</dbReference>
<dbReference type="InterPro" id="IPR011252">
    <property type="entry name" value="Fibrogen-bd_dom1"/>
</dbReference>
<accession>A0A2N6SQV9</accession>
<dbReference type="InterPro" id="IPR008966">
    <property type="entry name" value="Adhesion_dom_sf"/>
</dbReference>
<keyword evidence="8" id="KW-0472">Membrane</keyword>
<dbReference type="InterPro" id="IPR013783">
    <property type="entry name" value="Ig-like_fold"/>
</dbReference>
<dbReference type="InterPro" id="IPR042229">
    <property type="entry name" value="Listeria/Bacterioides_rpt_sf"/>
</dbReference>
<proteinExistence type="inferred from homology"/>
<comment type="similarity">
    <text evidence="2">Belongs to the serine-aspartate repeat-containing protein (SDr) family.</text>
</comment>
<dbReference type="Pfam" id="PF17802">
    <property type="entry name" value="SpaA"/>
    <property type="match status" value="10"/>
</dbReference>
<feature type="domain" description="Bacterial repeat" evidence="11">
    <location>
        <begin position="2959"/>
        <end position="3024"/>
    </location>
</feature>
<feature type="domain" description="SpaA-like prealbumin fold" evidence="9">
    <location>
        <begin position="1168"/>
        <end position="1249"/>
    </location>
</feature>
<dbReference type="SUPFAM" id="SSF49478">
    <property type="entry name" value="Cna protein B-type domain"/>
    <property type="match status" value="5"/>
</dbReference>
<evidence type="ECO:0000256" key="4">
    <source>
        <dbReference type="ARBA" id="ARBA00022525"/>
    </source>
</evidence>
<feature type="domain" description="SpaA-like prealbumin fold" evidence="9">
    <location>
        <begin position="3751"/>
        <end position="3830"/>
    </location>
</feature>
<dbReference type="PANTHER" id="PTHR36108:SF13">
    <property type="entry name" value="COLOSSIN-B-RELATED"/>
    <property type="match status" value="1"/>
</dbReference>
<evidence type="ECO:0000256" key="8">
    <source>
        <dbReference type="SAM" id="Phobius"/>
    </source>
</evidence>
<feature type="domain" description="SpaA-like prealbumin fold" evidence="9">
    <location>
        <begin position="4197"/>
        <end position="4281"/>
    </location>
</feature>
<dbReference type="InterPro" id="IPR041171">
    <property type="entry name" value="SDR_Ig"/>
</dbReference>
<dbReference type="Gene3D" id="2.60.40.4270">
    <property type="entry name" value="Listeria-Bacteroides repeat domain"/>
    <property type="match status" value="1"/>
</dbReference>
<keyword evidence="6" id="KW-0572">Peptidoglycan-anchor</keyword>
<gene>
    <name evidence="12" type="ORF">CJ208_08385</name>
</gene>
<evidence type="ECO:0000313" key="12">
    <source>
        <dbReference type="EMBL" id="PMC59462.1"/>
    </source>
</evidence>
<dbReference type="EMBL" id="PNHD01000015">
    <property type="protein sequence ID" value="PMC59462.1"/>
    <property type="molecule type" value="Genomic_DNA"/>
</dbReference>
<feature type="domain" description="SpaA-like prealbumin fold" evidence="9">
    <location>
        <begin position="1962"/>
        <end position="2043"/>
    </location>
</feature>
<evidence type="ECO:0000256" key="6">
    <source>
        <dbReference type="ARBA" id="ARBA00023088"/>
    </source>
</evidence>
<feature type="domain" description="SDR-like Ig" evidence="10">
    <location>
        <begin position="3882"/>
        <end position="3982"/>
    </location>
</feature>
<organism evidence="12 13">
    <name type="scientific">Finegoldia magna</name>
    <name type="common">Peptostreptococcus magnus</name>
    <dbReference type="NCBI Taxonomy" id="1260"/>
    <lineage>
        <taxon>Bacteria</taxon>
        <taxon>Bacillati</taxon>
        <taxon>Bacillota</taxon>
        <taxon>Tissierellia</taxon>
        <taxon>Tissierellales</taxon>
        <taxon>Peptoniphilaceae</taxon>
        <taxon>Finegoldia</taxon>
    </lineage>
</organism>
<comment type="caution">
    <text evidence="12">The sequence shown here is derived from an EMBL/GenBank/DDBJ whole genome shotgun (WGS) entry which is preliminary data.</text>
</comment>
<feature type="transmembrane region" description="Helical" evidence="8">
    <location>
        <begin position="4635"/>
        <end position="4659"/>
    </location>
</feature>
<keyword evidence="5" id="KW-0732">Signal</keyword>
<feature type="domain" description="SpaA-like prealbumin fold" evidence="9">
    <location>
        <begin position="3048"/>
        <end position="3139"/>
    </location>
</feature>
<evidence type="ECO:0000259" key="10">
    <source>
        <dbReference type="Pfam" id="PF17961"/>
    </source>
</evidence>
<feature type="domain" description="SpaA-like prealbumin fold" evidence="9">
    <location>
        <begin position="2401"/>
        <end position="2484"/>
    </location>
</feature>
<dbReference type="Proteomes" id="UP000235723">
    <property type="component" value="Unassembled WGS sequence"/>
</dbReference>
<dbReference type="Gene3D" id="2.60.40.10">
    <property type="entry name" value="Immunoglobulins"/>
    <property type="match status" value="10"/>
</dbReference>
<evidence type="ECO:0000259" key="9">
    <source>
        <dbReference type="Pfam" id="PF17802"/>
    </source>
</evidence>
<evidence type="ECO:0000259" key="11">
    <source>
        <dbReference type="Pfam" id="PF18998"/>
    </source>
</evidence>
<evidence type="ECO:0000256" key="2">
    <source>
        <dbReference type="ARBA" id="ARBA00007257"/>
    </source>
</evidence>
<sequence length="4671" mass="523084">MRKIFDRLTALIMVMLMVIQTITPAITSFAKEEELDKRYVIQKLETLKQDTYANFSLNLATVIDDKNLDTDTNVKFVLNATNINSNIKLLVRKDFSLYDERTFEKVEDAYKEFDRVDKLLKDQGLSLDVSVVQDGEKYRIKNNYVPQAEKEDFGDDYKVYSLKVIPEFDFDKEGLFNKLPENDKLSEENRLKTAEERRLQQDGEVPEGDKHNRTYIFDFKVDKAVDSKLTTIALNKDDNNPLEVKQNADLFAAILDDKTYSTYQTEQLPAEVTSSIEHKKEVAKAKAEADAKAKAEADAKAKKEAEEKAKKEAEEKAKADAKAKQEADAKAKQEADAKAKQEADAKAKQEAEKIKSEKAKKTEEQKALEEKAKAEKEAKAKQEADAKAKAEAEKLKAEAEAKQKAEAEEKAKQEELTKKQAEAEAKRAAEEKAKQDSENKKLLGLEPQDEQTEEEPIIKKKETKQEEKSEPATPEERKQKAEEFDKALQDKKEEIKKSEDKKDANNKEDNKKTTDKKEVSKETKGLLEGIKEFFGLTNLQKADRELKAILSVKANGLKEVQALLSSFEEKYHLTKEEQAKLMEDNKDALKALIEKDADKNFNPQMLAANPLRAPGAGLNLDGKKFTIITEYDISNKNGPVKAGQSFTIHLDEKLTVKDESTLPSIKYNGEVIATPKYNKDNTITYTLTRDIDESIQVPLNIPVDYNIGEITLDDDGTFTIINKVTGIGVNNPPKDLVPQKVDKDGNLAGSIIEPGRDDVTQIVDSSRNYRLDIDSVGNPVIENGEMVGINWVVKIESSKDLKNDLGMKMNFTLVEGSGLKSIESITSSDSTEVIQNNDAIKDKTGIVDSKHSTINQSTKSYMYTIYTPISNRQASYVLDISTVLTKDLTNGKPYVGAVRSVMDKGYPKNKVEQDTPTRVGINNRTTIEGEFLSNTKAQWTITDGVCTLDKNNGLPLETRTLEGANINSGKRVVYGVDNNTSSPTYGQMVVKEAEKTNLTSIPAKETDPNASQAVGNIGVYQFTHDVDESTTPHSYKISGVKISKFQDLYIDQEWNFPVDGMKMPGQKFIANDDKGNKIAEKHVDAGAEGENQRLVVLPDARYWNIADDGTANKVGHKISQEFDNQTVTTQDGKTYRYNENANYYQINTNSQYIHNSAIDTTKPNPVTFTVVKVDSKDPSKKLAGATFKLLGDKQPSIVTDDQGKATFNNVLPGNYTLIEEKAPAGYKLDQSQKTITIAKNGKISVNGSNIQSSGSNKTKLVQHDSAPNWPDYMNAMHYGKINDNGEVEFYLYLKPESNNGGNGTNRDTRLNISIPGVNLTKTEVKVYDLNPYYRDYYTGHMLKQTMDQATVYNDVTNVDNNGGMITGTPNKQDPYTGKTGYQIYFPQERFAYDWGFLVKVKAKIGDKQSVSLDYDWLTDKDTAEQTKLTQNVIINKSSGDGEDNQLIVTNEEFTKSPISATKFGDTFDKDGKRNRLQGAEFVLKDSKRRTLANKFTDGNGEADFGQYPPGTYRLEEAQAPDGYIKSNVYFEVIVDEQGQVKYNARFEDGVGTPQAGQDYYIEKGEETGSSAKATVTNVNQRLEYLENEPGDIGTKTGVWEAYSYESLKYHADVTLSDSAPGSRFEIQFDRNLDFTQYFSEFPKIVIDGVEVADPYFDYDTNLLTYVFNKKSKGGTATASINLRGIIPDKYYAKETGQYPFTIKVAPGVANVGGNPVLNKTINADYGRHHTETGDSNQSYYFRDVYQKEDGKWYVTVLTYLNPLGFSYSKKTVKYNWITTDFQSNRIAEWSGKGYEPLYELNDVKVYGTDYGTYRLGDLPLNRYMPLSMGIRPEQEPNIYHLLAHQSINPNQGLNRRENDVTITYDPSQITRTDKLNAKAPLTIQTPKPNNKGGYVIEQTFKITDIEQFNKKWRAFLMYDGNLTSAFASKANVNTAIGDQAGGEIPKYYKEIVGLINNKYTPGSFKLTKYDEANQENKLRNATFALTDENGKKIYRTSDQNGVVSFEGIAPGRYSLEETKAPDGYSLTNKKWQVTILNDGSVRIRETSITGESKLYTNATVPINIPVSNKPAGQKFRVYKKDGDGRPLPGAKFKISDPDKTDSNFPIYATSDQNGIVEFNGTPQENKNYVLEEAEPPTGYNPLNKKWVLRVEGGKVKIYNYSENTEGGQQVQSILGEEGVEWVDVKNRNTSGWSNYDNRWTGWAGNNQNAQFLGTRIVAINKDEKYVIQRYVINPEARNITEKTTASIHRQALNDPNMDWFNENNFDKNKDIKIFKLDRPVTGLISDIRLAEFNAEDISSSITKTKEPARFGEPNRLKLEIPATDKPIVVDVKVPYKDENGGVGTGLDWVNGNLIYWKADYYERVSDIKTTGPTTSTGGTIIGSYVGENSLDVTNNIKTYGFKIKKVKDDKKTAIPGAVFKLTGPDPLIDERYMTTDKDGMLSFSRLEPGTYKLEEFKPAPGYEKANTDWTVRITKDGKVYIKDNKKQPAGKDANAKLSVEEAASSSPANRIRQYLAQNSSSLHGVDTGLEFGPELVDAALRAGDGWEIVDNTSSTQPEKREDASDSDYGQLIDTKIIEIDKENNRYKQVFIYKEGYAKKNRNIKFHRAYDKYNISPSEVTTRVFQVPDNTSLANINESSDIDAIAGKTDISRNVRFTQDGTKKIQTTNINTKYPGTILIEVETNYYPNQLIGLGSNYDFNPGSQSAYGHKCWLEKSYANEAGVPVVKTTVYHTIKFDGNGGTGTMTDGEAVEGKPYTLPANGFTAPANKKFEGWEVNGQIYQPGASVRLTSDTTIKAIWKSVQVNVSFDNGGGTGNMDTVQVDKGSNYKLPDNKFDAPEGKEFKAWSVNGNEFQPGQTVPVNADTIIIAVWQKKAPTEATITFSPGEGTGTMPNQTFKIGSSYNLPTPSFTAPAGKKFAGWLVDGKTFPAGEAITVKNNMTIVAQWKDEGFKINIDPNIQNGQIITNPTSAKEGVKVIVTATANDGFELSSITVTDAQGKTVTVTNNSFTMPAGDVTVSATFNKADMGTEIPKDGFAQITNKQVGLDLKIYKKDRYDRKLEGAIFTIRKTDENYEIIDKDFGVKTGTSNAEGLVEFRDEKGNIINLPKGYYVIEETAAPLGYRKANAPWKVEVKEENGQLVAKYKGPEETPQSFVEKNNNLNIKEANGVKYATKITHIDTESRTFIQRVYIDTRGKDGVVNVQITPKHKREEIDRPGLPPVTIKEGVKTAYRSTYKISGIDKDPNEAQMIKILNDYDVSYPDVTVVNTARWRPFDWGFDEDQLNLEPGVYYIDIEGFYDTSIIDRNVTNEVAIDSNYNFTQKDEVTPSTEPVLKDPYKLTAEQMPDADLGKIDIDIEFFDGAREFQQLKNSNGKIVYGVVKDENGKDEASYQDGVVTLRQWLEDNYGKEYADNWFATKLPGQKYVNQLSKIVKIGKKDVYQSGRIIPPVTPGQQGYKAPFSTISTSMDISPLYSSNATNTVPQEGLSVVNDAERYNITFSKHGKLTDKDSVEEITKRRLEGAVFKLEKRVREGIYEEVEGSYVSSAFNGYFGFRGLEPGRYRLVEVQAPKNYKPIKGPLLYFSVETVSIVSQRITDPRTGENIDINNVGFYFPGNTTAYKFEDLEMRDPTSNKVIKFKEAKNADLETTKIIDPTDPTKKKEVSLRDLSIKFPGEIKDKEGKVIKDTYLISEIQITPTSNGYISLEYDKANGVYQYIPEKSTTEENGLLVDYVTSATAKNMGKIVNEKPGKGEITISKIDQKGNAIKATNQLPGAKFRITNKETGKTEDGTVGADGTLKFTGLNIGHYRLEEIESPNGYINNKQVWNFTVGGEDLDPYANDAPVKRKDVSSSITLSESKLSVLNPNSKNKGLLSDNQKEMHPHLGEVFKFDNKYKIDSNLKINPGDYFVLKLSDNIDLHGIMETDISNLDIIADGVGTIAKAEYNRKEGTITYTFTNYADTYSLVEFSNKLKAYINLNKVPKAGDQTIGRGVVGHHMIEDNINVVYDSMTARELYQATDGNWYEKTQNHLNLGSKIIKFNPDTGEFVHYYYVNRDRSNTPRSRFYYSSDQDIENLNIDYYYLDSNANLDELMPLSFGVNEDDPRLPEPVRIRSTASLNSGQEESIGFTNGLNSNSSYILKVTGKVVGEDKDGYVGHGMLKMINNPARYVTRWDKQYFFRNEATAKANLEIQAVNPENRIKFRKIDQDGNPLEGATFQLFKKNNDGNWDGHGQPFTTGKDGIVEYSKLPKGEYQLKETSAPDGYEKLEGAILEFEVDASGNIHRSKGTNDTTDTNKQPVYVDESGSIAIPIVNKKPQKIKFEKVDASEKTTKLEGAEFEVWYKANETDEGYTTQLKVYEKTVNGKAERLVLKEDDNIPTGYTPVKGDKFVTGKDGLVEFNVLDNGYYALKEVKAPKGYIKPRDIVKEFVVKDGKIQTEQYKTEMDVKKTTGFSMSNDVFQKSYTTNMTLRFNPNHEDITYVKDKSNITLSNLPLKSEIWDNKFNAKEPISITAYLVDGDNKETTTKTYKLDLTKDYNSGTKASKTIDLYSLVKELENQSTDGDIKSNKTLVLSMTSSLYLTSELDIKSNIVIGDKIKEDRTFHIGTKGDEYVEHSYEFTTLGEPKLPIPIENKKGEYPLTGAMGIIGFLVVGGIMMATAYYKYRRKRRESALS</sequence>
<dbReference type="RefSeq" id="WP_102164574.1">
    <property type="nucleotide sequence ID" value="NZ_PNHD01000015.1"/>
</dbReference>
<dbReference type="Pfam" id="PF18998">
    <property type="entry name" value="Flg_new_2"/>
    <property type="match status" value="1"/>
</dbReference>
<feature type="compositionally biased region" description="Basic and acidic residues" evidence="7">
    <location>
        <begin position="294"/>
        <end position="443"/>
    </location>
</feature>
<evidence type="ECO:0000256" key="7">
    <source>
        <dbReference type="SAM" id="MobiDB-lite"/>
    </source>
</evidence>
<feature type="domain" description="SpaA-like prealbumin fold" evidence="9">
    <location>
        <begin position="4316"/>
        <end position="4436"/>
    </location>
</feature>
<dbReference type="SUPFAM" id="SSF49401">
    <property type="entry name" value="Bacterial adhesins"/>
    <property type="match status" value="3"/>
</dbReference>
<keyword evidence="4" id="KW-0964">Secreted</keyword>
<protein>
    <submittedName>
        <fullName evidence="12">Uncharacterized protein</fullName>
    </submittedName>
</protein>
<name>A0A2N6SQV9_FINMA</name>
<feature type="domain" description="SpaA-like prealbumin fold" evidence="9">
    <location>
        <begin position="3512"/>
        <end position="3586"/>
    </location>
</feature>
<comment type="subcellular location">
    <subcellularLocation>
        <location evidence="1">Secreted</location>
        <location evidence="1">Cell wall</location>
        <topology evidence="1">Peptidoglycan-anchor</topology>
    </subcellularLocation>
</comment>
<feature type="domain" description="SpaA-like prealbumin fold" evidence="9">
    <location>
        <begin position="2074"/>
        <end position="2157"/>
    </location>
</feature>
<keyword evidence="8" id="KW-0812">Transmembrane</keyword>
<dbReference type="InterPro" id="IPR044060">
    <property type="entry name" value="Bacterial_rp_domain"/>
</dbReference>